<gene>
    <name evidence="9" type="ORF">B9N49_01700</name>
</gene>
<comment type="pathway">
    <text evidence="7">Cofactor biosynthesis; molybdopterin biosynthesis.</text>
</comment>
<dbReference type="AlphaFoldDB" id="A0A233V8C3"/>
<evidence type="ECO:0000256" key="7">
    <source>
        <dbReference type="RuleBase" id="RU365090"/>
    </source>
</evidence>
<dbReference type="UniPathway" id="UPA00344"/>
<evidence type="ECO:0000256" key="1">
    <source>
        <dbReference type="ARBA" id="ARBA00002901"/>
    </source>
</evidence>
<dbReference type="Gene3D" id="2.40.340.10">
    <property type="entry name" value="MoeA, C-terminal, domain IV"/>
    <property type="match status" value="1"/>
</dbReference>
<dbReference type="Pfam" id="PF00994">
    <property type="entry name" value="MoCF_biosynth"/>
    <property type="match status" value="1"/>
</dbReference>
<keyword evidence="7" id="KW-0460">Magnesium</keyword>
<keyword evidence="7" id="KW-0501">Molybdenum cofactor biosynthesis</keyword>
<keyword evidence="7" id="KW-0479">Metal-binding</keyword>
<proteinExistence type="inferred from homology"/>
<dbReference type="EC" id="2.10.1.1" evidence="3 7"/>
<comment type="function">
    <text evidence="1 7">Catalyzes the insertion of molybdate into adenylated molybdopterin with the concomitant release of AMP.</text>
</comment>
<dbReference type="EMBL" id="NDYC01000009">
    <property type="protein sequence ID" value="OXZ28641.1"/>
    <property type="molecule type" value="Genomic_DNA"/>
</dbReference>
<comment type="cofactor">
    <cofactor evidence="7">
        <name>Mg(2+)</name>
        <dbReference type="ChEBI" id="CHEBI:18420"/>
    </cofactor>
</comment>
<dbReference type="Gene3D" id="3.40.980.10">
    <property type="entry name" value="MoaB/Mog-like domain"/>
    <property type="match status" value="1"/>
</dbReference>
<comment type="catalytic activity">
    <reaction evidence="6">
        <text>adenylyl-molybdopterin + molybdate = Mo-molybdopterin + AMP + H(+)</text>
        <dbReference type="Rhea" id="RHEA:35047"/>
        <dbReference type="ChEBI" id="CHEBI:15378"/>
        <dbReference type="ChEBI" id="CHEBI:36264"/>
        <dbReference type="ChEBI" id="CHEBI:62727"/>
        <dbReference type="ChEBI" id="CHEBI:71302"/>
        <dbReference type="ChEBI" id="CHEBI:456215"/>
        <dbReference type="EC" id="2.10.1.1"/>
    </reaction>
</comment>
<dbReference type="InterPro" id="IPR036425">
    <property type="entry name" value="MoaB/Mog-like_dom_sf"/>
</dbReference>
<keyword evidence="5 7" id="KW-0500">Molybdenum</keyword>
<feature type="domain" description="MoaB/Mog" evidence="8">
    <location>
        <begin position="176"/>
        <end position="313"/>
    </location>
</feature>
<dbReference type="PANTHER" id="PTHR10192">
    <property type="entry name" value="MOLYBDOPTERIN BIOSYNTHESIS PROTEIN"/>
    <property type="match status" value="1"/>
</dbReference>
<dbReference type="RefSeq" id="WP_094205251.1">
    <property type="nucleotide sequence ID" value="NZ_NDYC01000009.1"/>
</dbReference>
<evidence type="ECO:0000256" key="5">
    <source>
        <dbReference type="ARBA" id="ARBA00022505"/>
    </source>
</evidence>
<dbReference type="InterPro" id="IPR001453">
    <property type="entry name" value="MoaB/Mog_dom"/>
</dbReference>
<evidence type="ECO:0000256" key="4">
    <source>
        <dbReference type="ARBA" id="ARBA00021108"/>
    </source>
</evidence>
<comment type="similarity">
    <text evidence="2 7">Belongs to the MoeA family.</text>
</comment>
<dbReference type="GO" id="GO:0061599">
    <property type="term" value="F:molybdopterin molybdotransferase activity"/>
    <property type="evidence" value="ECO:0007669"/>
    <property type="project" value="UniProtKB-UniRule"/>
</dbReference>
<sequence length="393" mass="44111">MLLQVEKAKEILKENIKKASEIEEIDIDDAYNRVLAEDVLAKFNNPPYPKSAMDGYAVSSKDSDKLSKKKIIGTNFAGDCNDFEYEENTCVRIMTGAFVPKCYDSIIKQEDCEVEDGYIEIKKSYEPFDYYIKEGEDVSKGDLLIPKNTRISSVDLSILASNGYAKVKVYRKLKVALLSTGSELLYPGDDYTSGKIYSSTTFTLKSILKNSGVEVVEQKNCMDDEKSIIKEIKNLTQKSDIVITTGGVSVGDKDLMETCMKQIGEVLFHRIAMKPGTPVMASKVGDTIVLSCSGSPFAAFCNFEVLFWDLYNKYYGLNVKQFEKGKVVKGSMKPSKLQRYVRCFVKDSEITIFDKHKNSMLQDLTNCNALLLQKQNESLDVGSSVEYIYLGEI</sequence>
<dbReference type="SUPFAM" id="SSF63867">
    <property type="entry name" value="MoeA C-terminal domain-like"/>
    <property type="match status" value="1"/>
</dbReference>
<dbReference type="InterPro" id="IPR036135">
    <property type="entry name" value="MoeA_linker/N_sf"/>
</dbReference>
<protein>
    <recommendedName>
        <fullName evidence="4 7">Molybdopterin molybdenumtransferase</fullName>
        <ecNumber evidence="3 7">2.10.1.1</ecNumber>
    </recommendedName>
</protein>
<dbReference type="Proteomes" id="UP000215413">
    <property type="component" value="Unassembled WGS sequence"/>
</dbReference>
<dbReference type="Gene3D" id="2.170.190.11">
    <property type="entry name" value="Molybdopterin biosynthesis moea protein, domain 3"/>
    <property type="match status" value="1"/>
</dbReference>
<dbReference type="InterPro" id="IPR038987">
    <property type="entry name" value="MoeA-like"/>
</dbReference>
<evidence type="ECO:0000313" key="9">
    <source>
        <dbReference type="EMBL" id="OXZ28641.1"/>
    </source>
</evidence>
<evidence type="ECO:0000256" key="6">
    <source>
        <dbReference type="ARBA" id="ARBA00047317"/>
    </source>
</evidence>
<dbReference type="GO" id="GO:0005829">
    <property type="term" value="C:cytosol"/>
    <property type="evidence" value="ECO:0007669"/>
    <property type="project" value="TreeGrafter"/>
</dbReference>
<comment type="caution">
    <text evidence="9">The sequence shown here is derived from an EMBL/GenBank/DDBJ whole genome shotgun (WGS) entry which is preliminary data.</text>
</comment>
<dbReference type="SUPFAM" id="SSF63882">
    <property type="entry name" value="MoeA N-terminal region -like"/>
    <property type="match status" value="1"/>
</dbReference>
<dbReference type="Gene3D" id="3.90.105.10">
    <property type="entry name" value="Molybdopterin biosynthesis moea protein, domain 2"/>
    <property type="match status" value="1"/>
</dbReference>
<dbReference type="GO" id="GO:0046872">
    <property type="term" value="F:metal ion binding"/>
    <property type="evidence" value="ECO:0007669"/>
    <property type="project" value="UniProtKB-UniRule"/>
</dbReference>
<evidence type="ECO:0000256" key="3">
    <source>
        <dbReference type="ARBA" id="ARBA00013269"/>
    </source>
</evidence>
<evidence type="ECO:0000313" key="10">
    <source>
        <dbReference type="Proteomes" id="UP000215413"/>
    </source>
</evidence>
<dbReference type="PANTHER" id="PTHR10192:SF5">
    <property type="entry name" value="GEPHYRIN"/>
    <property type="match status" value="1"/>
</dbReference>
<dbReference type="GO" id="GO:0006777">
    <property type="term" value="P:Mo-molybdopterin cofactor biosynthetic process"/>
    <property type="evidence" value="ECO:0007669"/>
    <property type="project" value="UniProtKB-UniRule"/>
</dbReference>
<evidence type="ECO:0000259" key="8">
    <source>
        <dbReference type="SMART" id="SM00852"/>
    </source>
</evidence>
<dbReference type="SUPFAM" id="SSF53218">
    <property type="entry name" value="Molybdenum cofactor biosynthesis proteins"/>
    <property type="match status" value="1"/>
</dbReference>
<dbReference type="Pfam" id="PF03453">
    <property type="entry name" value="MoeA_N"/>
    <property type="match status" value="1"/>
</dbReference>
<dbReference type="InterPro" id="IPR005110">
    <property type="entry name" value="MoeA_linker/N"/>
</dbReference>
<keyword evidence="7 9" id="KW-0808">Transferase</keyword>
<dbReference type="InterPro" id="IPR036688">
    <property type="entry name" value="MoeA_C_domain_IV_sf"/>
</dbReference>
<reference evidence="10" key="1">
    <citation type="submission" date="2017-04" db="EMBL/GenBank/DDBJ databases">
        <title>Finegoldia magna isolated from orthopedic joint implant-associated infections.</title>
        <authorList>
            <person name="Bjorklund S."/>
            <person name="Bruggemann H."/>
            <person name="Jensen A."/>
            <person name="Hellmark B."/>
            <person name="Soderquist B."/>
        </authorList>
    </citation>
    <scope>NUCLEOTIDE SEQUENCE [LARGE SCALE GENOMIC DNA]</scope>
    <source>
        <strain evidence="10">CCUG 54800</strain>
    </source>
</reference>
<name>A0A233V8C3_FINMA</name>
<evidence type="ECO:0000256" key="2">
    <source>
        <dbReference type="ARBA" id="ARBA00010763"/>
    </source>
</evidence>
<dbReference type="SMART" id="SM00852">
    <property type="entry name" value="MoCF_biosynth"/>
    <property type="match status" value="1"/>
</dbReference>
<dbReference type="CDD" id="cd00887">
    <property type="entry name" value="MoeA"/>
    <property type="match status" value="1"/>
</dbReference>
<accession>A0A233V8C3</accession>
<organism evidence="9 10">
    <name type="scientific">Finegoldia magna</name>
    <name type="common">Peptostreptococcus magnus</name>
    <dbReference type="NCBI Taxonomy" id="1260"/>
    <lineage>
        <taxon>Bacteria</taxon>
        <taxon>Bacillati</taxon>
        <taxon>Bacillota</taxon>
        <taxon>Tissierellia</taxon>
        <taxon>Tissierellales</taxon>
        <taxon>Peptoniphilaceae</taxon>
        <taxon>Finegoldia</taxon>
    </lineage>
</organism>